<dbReference type="GeneID" id="136080296"/>
<gene>
    <name evidence="7" type="primary">LOC136080296</name>
</gene>
<dbReference type="EC" id="2.3.2.15" evidence="1"/>
<dbReference type="InterPro" id="IPR007719">
    <property type="entry name" value="PCS_N"/>
</dbReference>
<evidence type="ECO:0000256" key="1">
    <source>
        <dbReference type="ARBA" id="ARBA00012468"/>
    </source>
</evidence>
<evidence type="ECO:0000313" key="6">
    <source>
        <dbReference type="Proteomes" id="UP001652625"/>
    </source>
</evidence>
<dbReference type="PANTHER" id="PTHR33447:SF20">
    <property type="entry name" value="GLUTATHIONE GAMMA-GLUTAMYLCYSTEINYLTRANSFERASE"/>
    <property type="match status" value="1"/>
</dbReference>
<reference evidence="7" key="1">
    <citation type="submission" date="2025-08" db="UniProtKB">
        <authorList>
            <consortium name="RefSeq"/>
        </authorList>
    </citation>
    <scope>IDENTIFICATION</scope>
</reference>
<dbReference type="RefSeq" id="XP_065652987.1">
    <property type="nucleotide sequence ID" value="XM_065796915.1"/>
</dbReference>
<dbReference type="SUPFAM" id="SSF54001">
    <property type="entry name" value="Cysteine proteinases"/>
    <property type="match status" value="1"/>
</dbReference>
<dbReference type="InterPro" id="IPR038765">
    <property type="entry name" value="Papain-like_cys_pep_sf"/>
</dbReference>
<dbReference type="Pfam" id="PF05023">
    <property type="entry name" value="Phytochelatin"/>
    <property type="match status" value="1"/>
</dbReference>
<dbReference type="InterPro" id="IPR038156">
    <property type="entry name" value="PCS_N_sf"/>
</dbReference>
<name>A0ABM4BUZ1_HYDVU</name>
<evidence type="ECO:0000256" key="4">
    <source>
        <dbReference type="ARBA" id="ARBA00022723"/>
    </source>
</evidence>
<keyword evidence="2" id="KW-0104">Cadmium</keyword>
<dbReference type="Gene3D" id="3.90.70.30">
    <property type="entry name" value="Phytochelatin synthase, N-terminal domain"/>
    <property type="match status" value="1"/>
</dbReference>
<dbReference type="PANTHER" id="PTHR33447">
    <property type="entry name" value="GLUTATHIONE GAMMA-GLUTAMYLCYSTEINYLTRANSFERASE"/>
    <property type="match status" value="1"/>
</dbReference>
<evidence type="ECO:0000256" key="2">
    <source>
        <dbReference type="ARBA" id="ARBA00022539"/>
    </source>
</evidence>
<evidence type="ECO:0000256" key="3">
    <source>
        <dbReference type="ARBA" id="ARBA00022679"/>
    </source>
</evidence>
<feature type="domain" description="Peptidase C83" evidence="5">
    <location>
        <begin position="1"/>
        <end position="242"/>
    </location>
</feature>
<keyword evidence="4" id="KW-0479">Metal-binding</keyword>
<protein>
    <recommendedName>
        <fullName evidence="1">glutathione gamma-glutamylcysteinyltransferase</fullName>
        <ecNumber evidence="1">2.3.2.15</ecNumber>
    </recommendedName>
</protein>
<dbReference type="Proteomes" id="UP001652625">
    <property type="component" value="Chromosome 05"/>
</dbReference>
<dbReference type="InterPro" id="IPR040409">
    <property type="entry name" value="PCS-like"/>
</dbReference>
<evidence type="ECO:0000313" key="7">
    <source>
        <dbReference type="RefSeq" id="XP_065652987.1"/>
    </source>
</evidence>
<keyword evidence="6" id="KW-1185">Reference proteome</keyword>
<organism evidence="6 7">
    <name type="scientific">Hydra vulgaris</name>
    <name type="common">Hydra</name>
    <name type="synonym">Hydra attenuata</name>
    <dbReference type="NCBI Taxonomy" id="6087"/>
    <lineage>
        <taxon>Eukaryota</taxon>
        <taxon>Metazoa</taxon>
        <taxon>Cnidaria</taxon>
        <taxon>Hydrozoa</taxon>
        <taxon>Hydroidolina</taxon>
        <taxon>Anthoathecata</taxon>
        <taxon>Aplanulata</taxon>
        <taxon>Hydridae</taxon>
        <taxon>Hydra</taxon>
    </lineage>
</organism>
<dbReference type="PROSITE" id="PS51443">
    <property type="entry name" value="PCS"/>
    <property type="match status" value="1"/>
</dbReference>
<evidence type="ECO:0000259" key="5">
    <source>
        <dbReference type="PROSITE" id="PS51443"/>
    </source>
</evidence>
<sequence length="242" mass="27564">MLYLPIDLPNGLIGLQTQKGQEMLKETTILNENFIKKEMKEYNRKYSGPASLAFVINALSAMQHVKFTEEMLNENDIIFAEKNGVNSFFQKINVSKNGVTLDDLAYVAMLLGFGTHSFYALHANVSNYDEPKLKSLLKEKKWEISLIETEDKFRKELKDYIKRPVTGFIANFNMSKLGYDADFCQFSPIAAYHETADMFLIMNVWPYTPSAWVKASLLFDAMSSIDTGSNLPHGFLRVNVLV</sequence>
<proteinExistence type="predicted"/>
<keyword evidence="3" id="KW-0808">Transferase</keyword>
<accession>A0ABM4BUZ1</accession>